<keyword evidence="2" id="KW-1003">Cell membrane</keyword>
<feature type="transmembrane region" description="Helical" evidence="7">
    <location>
        <begin position="384"/>
        <end position="403"/>
    </location>
</feature>
<evidence type="ECO:0000313" key="9">
    <source>
        <dbReference type="EMBL" id="APG61778.1"/>
    </source>
</evidence>
<feature type="transmembrane region" description="Helical" evidence="7">
    <location>
        <begin position="424"/>
        <end position="449"/>
    </location>
</feature>
<dbReference type="OrthoDB" id="9811036at2"/>
<evidence type="ECO:0000256" key="1">
    <source>
        <dbReference type="ARBA" id="ARBA00004651"/>
    </source>
</evidence>
<dbReference type="PANTHER" id="PTHR32234">
    <property type="entry name" value="THIOL:DISULFIDE INTERCHANGE PROTEIN DSBD"/>
    <property type="match status" value="1"/>
</dbReference>
<evidence type="ECO:0000256" key="2">
    <source>
        <dbReference type="ARBA" id="ARBA00022475"/>
    </source>
</evidence>
<dbReference type="KEGG" id="sphl:LPB140_01850"/>
<dbReference type="RefSeq" id="WP_072558425.1">
    <property type="nucleotide sequence ID" value="NZ_CP018154.1"/>
</dbReference>
<dbReference type="PANTHER" id="PTHR32234:SF3">
    <property type="entry name" value="SUPPRESSION OF COPPER SENSITIVITY PROTEIN"/>
    <property type="match status" value="1"/>
</dbReference>
<dbReference type="InterPro" id="IPR028250">
    <property type="entry name" value="DsbDN"/>
</dbReference>
<keyword evidence="4" id="KW-0201">Cytochrome c-type biogenesis</keyword>
<sequence>MMQRKFILFLILGFLLFIPQMHLGAWAKQNNISAQLVAEEAPNNGSASSYIALVMKPENGWHGYWKNPGEAGQGIELIWKTKDGAAANFVGAPLFPVPHAKRYFDLMNHVYLGEYAILFPIKNSTSLTQADLKNLQLSASWLACTDRICVPERGEFQIETTNGAIKTVSKSTFDNMRQKLPQISDSMGNYQINGNMVRLSFPIPAQMQIDAPYFFAADQQNIDLGARQKWSRSNNALIMETNLSASHNLGGKNILAGLLKIGAHQGLEIKAGPGQVAANGAPISGEADDKNADAAMTPQPIILIIFAAILGGLLLNLLPCLFPIIGLKAISISKYGDNGKAKPEAWAYIAGTMFSCIIMGAILLGLRASGEMVGWAFQLQQPRFVLLLTLLMVAICANLWGWFHLPQMGGKLQSALPQGTAGSFGTGILAAIIGAPCTGPFMAAALGAALTLPPLSAMLIFAGLGFGLGLPFLAIAYSPWLRGKIPPSGPWMETFRRIMTIPMAITAILLMWLLWRLSGQSGLVIALVASVLLLIILNIFGHMQAKGPVRKTLYLPQLAGIFIGSVLVLPPAPISRADHQAQSYIKTIPFNADNLSKLRAEKKPIFLYFTADWCISCKVNEKRIIAQKETADIFEKSGIIVMVGDFTRNDPNIARFIEQQGRTGVPLYLFYDRNGHKQILPQILSMDDMQNMATAAGK</sequence>
<feature type="transmembrane region" description="Helical" evidence="7">
    <location>
        <begin position="345"/>
        <end position="364"/>
    </location>
</feature>
<evidence type="ECO:0000259" key="8">
    <source>
        <dbReference type="PROSITE" id="PS51352"/>
    </source>
</evidence>
<evidence type="ECO:0000256" key="4">
    <source>
        <dbReference type="ARBA" id="ARBA00022748"/>
    </source>
</evidence>
<reference evidence="9 10" key="1">
    <citation type="submission" date="2016-11" db="EMBL/GenBank/DDBJ databases">
        <title>Sphingorhabdus sp. LPB0140, isolated from marine environment.</title>
        <authorList>
            <person name="Kim E."/>
            <person name="Yi H."/>
        </authorList>
    </citation>
    <scope>NUCLEOTIDE SEQUENCE [LARGE SCALE GENOMIC DNA]</scope>
    <source>
        <strain evidence="9 10">LPB0140</strain>
    </source>
</reference>
<feature type="transmembrane region" description="Helical" evidence="7">
    <location>
        <begin position="553"/>
        <end position="572"/>
    </location>
</feature>
<dbReference type="Pfam" id="PF11412">
    <property type="entry name" value="DsbD_N"/>
    <property type="match status" value="1"/>
</dbReference>
<gene>
    <name evidence="9" type="ORF">LPB140_01850</name>
</gene>
<protein>
    <recommendedName>
        <fullName evidence="8">Thioredoxin domain-containing protein</fullName>
    </recommendedName>
</protein>
<keyword evidence="10" id="KW-1185">Reference proteome</keyword>
<dbReference type="EMBL" id="CP018154">
    <property type="protein sequence ID" value="APG61778.1"/>
    <property type="molecule type" value="Genomic_DNA"/>
</dbReference>
<dbReference type="InterPro" id="IPR013766">
    <property type="entry name" value="Thioredoxin_domain"/>
</dbReference>
<name>A0A1L3J9I0_9SPHN</name>
<feature type="transmembrane region" description="Helical" evidence="7">
    <location>
        <begin position="301"/>
        <end position="325"/>
    </location>
</feature>
<evidence type="ECO:0000256" key="7">
    <source>
        <dbReference type="SAM" id="Phobius"/>
    </source>
</evidence>
<dbReference type="InterPro" id="IPR036249">
    <property type="entry name" value="Thioredoxin-like_sf"/>
</dbReference>
<keyword evidence="6 7" id="KW-0472">Membrane</keyword>
<feature type="transmembrane region" description="Helical" evidence="7">
    <location>
        <begin position="498"/>
        <end position="515"/>
    </location>
</feature>
<dbReference type="STRING" id="1913578.LPB140_01850"/>
<dbReference type="SUPFAM" id="SSF52833">
    <property type="entry name" value="Thioredoxin-like"/>
    <property type="match status" value="1"/>
</dbReference>
<evidence type="ECO:0000256" key="5">
    <source>
        <dbReference type="ARBA" id="ARBA00022989"/>
    </source>
</evidence>
<evidence type="ECO:0000313" key="10">
    <source>
        <dbReference type="Proteomes" id="UP000242561"/>
    </source>
</evidence>
<dbReference type="Proteomes" id="UP000242561">
    <property type="component" value="Chromosome"/>
</dbReference>
<proteinExistence type="predicted"/>
<dbReference type="InterPro" id="IPR035671">
    <property type="entry name" value="DsbD_gamma"/>
</dbReference>
<dbReference type="CDD" id="cd02953">
    <property type="entry name" value="DsbDgamma"/>
    <property type="match status" value="1"/>
</dbReference>
<evidence type="ECO:0000256" key="3">
    <source>
        <dbReference type="ARBA" id="ARBA00022692"/>
    </source>
</evidence>
<dbReference type="InterPro" id="IPR003834">
    <property type="entry name" value="Cyt_c_assmbl_TM_dom"/>
</dbReference>
<comment type="subcellular location">
    <subcellularLocation>
        <location evidence="1">Cell membrane</location>
        <topology evidence="1">Multi-pass membrane protein</topology>
    </subcellularLocation>
</comment>
<dbReference type="Pfam" id="PF13899">
    <property type="entry name" value="Thioredoxin_7"/>
    <property type="match status" value="1"/>
</dbReference>
<dbReference type="PROSITE" id="PS51352">
    <property type="entry name" value="THIOREDOXIN_2"/>
    <property type="match status" value="1"/>
</dbReference>
<feature type="transmembrane region" description="Helical" evidence="7">
    <location>
        <begin position="521"/>
        <end position="541"/>
    </location>
</feature>
<dbReference type="GO" id="GO:0015035">
    <property type="term" value="F:protein-disulfide reductase activity"/>
    <property type="evidence" value="ECO:0007669"/>
    <property type="project" value="TreeGrafter"/>
</dbReference>
<dbReference type="Pfam" id="PF02683">
    <property type="entry name" value="DsbD_TM"/>
    <property type="match status" value="1"/>
</dbReference>
<evidence type="ECO:0000256" key="6">
    <source>
        <dbReference type="ARBA" id="ARBA00023136"/>
    </source>
</evidence>
<keyword evidence="5 7" id="KW-1133">Transmembrane helix</keyword>
<organism evidence="9 10">
    <name type="scientific">Sphingorhabdus lutea</name>
    <dbReference type="NCBI Taxonomy" id="1913578"/>
    <lineage>
        <taxon>Bacteria</taxon>
        <taxon>Pseudomonadati</taxon>
        <taxon>Pseudomonadota</taxon>
        <taxon>Alphaproteobacteria</taxon>
        <taxon>Sphingomonadales</taxon>
        <taxon>Sphingomonadaceae</taxon>
        <taxon>Sphingorhabdus</taxon>
    </lineage>
</organism>
<dbReference type="AlphaFoldDB" id="A0A1L3J9I0"/>
<feature type="domain" description="Thioredoxin" evidence="8">
    <location>
        <begin position="566"/>
        <end position="698"/>
    </location>
</feature>
<dbReference type="GO" id="GO:0045454">
    <property type="term" value="P:cell redox homeostasis"/>
    <property type="evidence" value="ECO:0007669"/>
    <property type="project" value="TreeGrafter"/>
</dbReference>
<keyword evidence="3 7" id="KW-0812">Transmembrane</keyword>
<feature type="transmembrane region" description="Helical" evidence="7">
    <location>
        <begin position="455"/>
        <end position="477"/>
    </location>
</feature>
<dbReference type="Gene3D" id="3.40.30.10">
    <property type="entry name" value="Glutaredoxin"/>
    <property type="match status" value="1"/>
</dbReference>
<accession>A0A1L3J9I0</accession>